<accession>A0AAV5TP79</accession>
<evidence type="ECO:0000313" key="13">
    <source>
        <dbReference type="Proteomes" id="UP001432027"/>
    </source>
</evidence>
<dbReference type="Pfam" id="PF08209">
    <property type="entry name" value="Sgf11"/>
    <property type="match status" value="1"/>
</dbReference>
<feature type="region of interest" description="Disordered" evidence="11">
    <location>
        <begin position="123"/>
        <end position="180"/>
    </location>
</feature>
<dbReference type="Gene3D" id="3.30.160.60">
    <property type="entry name" value="Classic Zinc Finger"/>
    <property type="match status" value="1"/>
</dbReference>
<evidence type="ECO:0000313" key="12">
    <source>
        <dbReference type="EMBL" id="GMS95859.1"/>
    </source>
</evidence>
<keyword evidence="6" id="KW-0805">Transcription regulation</keyword>
<dbReference type="GO" id="GO:0008270">
    <property type="term" value="F:zinc ion binding"/>
    <property type="evidence" value="ECO:0007669"/>
    <property type="project" value="UniProtKB-KW"/>
</dbReference>
<dbReference type="InterPro" id="IPR051078">
    <property type="entry name" value="SGF11"/>
</dbReference>
<organism evidence="12 13">
    <name type="scientific">Pristionchus entomophagus</name>
    <dbReference type="NCBI Taxonomy" id="358040"/>
    <lineage>
        <taxon>Eukaryota</taxon>
        <taxon>Metazoa</taxon>
        <taxon>Ecdysozoa</taxon>
        <taxon>Nematoda</taxon>
        <taxon>Chromadorea</taxon>
        <taxon>Rhabditida</taxon>
        <taxon>Rhabditina</taxon>
        <taxon>Diplogasteromorpha</taxon>
        <taxon>Diplogasteroidea</taxon>
        <taxon>Neodiplogasteridae</taxon>
        <taxon>Pristionchus</taxon>
    </lineage>
</organism>
<evidence type="ECO:0000256" key="3">
    <source>
        <dbReference type="ARBA" id="ARBA00022771"/>
    </source>
</evidence>
<keyword evidence="8" id="KW-0804">Transcription</keyword>
<feature type="compositionally biased region" description="Polar residues" evidence="11">
    <location>
        <begin position="123"/>
        <end position="137"/>
    </location>
</feature>
<feature type="region of interest" description="Disordered" evidence="11">
    <location>
        <begin position="1"/>
        <end position="31"/>
    </location>
</feature>
<comment type="similarity">
    <text evidence="10">Belongs to the SGF11 family.</text>
</comment>
<evidence type="ECO:0000256" key="4">
    <source>
        <dbReference type="ARBA" id="ARBA00022833"/>
    </source>
</evidence>
<comment type="caution">
    <text evidence="12">The sequence shown here is derived from an EMBL/GenBank/DDBJ whole genome shotgun (WGS) entry which is preliminary data.</text>
</comment>
<dbReference type="GO" id="GO:0003713">
    <property type="term" value="F:transcription coactivator activity"/>
    <property type="evidence" value="ECO:0007669"/>
    <property type="project" value="TreeGrafter"/>
</dbReference>
<keyword evidence="7 10" id="KW-0010">Activator</keyword>
<dbReference type="PANTHER" id="PTHR46367">
    <property type="entry name" value="ATAXIN-7-LIKE PROTEIN 3"/>
    <property type="match status" value="1"/>
</dbReference>
<dbReference type="GO" id="GO:0000124">
    <property type="term" value="C:SAGA complex"/>
    <property type="evidence" value="ECO:0007669"/>
    <property type="project" value="TreeGrafter"/>
</dbReference>
<evidence type="ECO:0000256" key="5">
    <source>
        <dbReference type="ARBA" id="ARBA00022853"/>
    </source>
</evidence>
<evidence type="ECO:0000256" key="10">
    <source>
        <dbReference type="RuleBase" id="RU261113"/>
    </source>
</evidence>
<dbReference type="EMBL" id="BTSX01000004">
    <property type="protein sequence ID" value="GMS95859.1"/>
    <property type="molecule type" value="Genomic_DNA"/>
</dbReference>
<evidence type="ECO:0000256" key="7">
    <source>
        <dbReference type="ARBA" id="ARBA00023159"/>
    </source>
</evidence>
<evidence type="ECO:0000256" key="11">
    <source>
        <dbReference type="SAM" id="MobiDB-lite"/>
    </source>
</evidence>
<dbReference type="GO" id="GO:0006357">
    <property type="term" value="P:regulation of transcription by RNA polymerase II"/>
    <property type="evidence" value="ECO:0007669"/>
    <property type="project" value="TreeGrafter"/>
</dbReference>
<gene>
    <name evidence="12" type="ORF">PENTCL1PPCAC_18034</name>
</gene>
<evidence type="ECO:0000256" key="9">
    <source>
        <dbReference type="ARBA" id="ARBA00023242"/>
    </source>
</evidence>
<comment type="subunit">
    <text evidence="10">Component of some SAGA transcription coactivator-HAT complexes.</text>
</comment>
<sequence length="180" mass="20323">MSHVENFYDPGSHNHKKIVPQNGTHHVSTTSGVSESTVRAIAEDMLEYVLDLTLLDEVFTEHREASLMSRFGATHYPEPSTSTSESPIRKQYDVVCPECKRSIAAVRFAPHLDKCIGMGRNSSRVARQKMQQGNQEDPPSDSHSEDEVIVSNDDDDVDWTTKRKRGAKGRNRTRKKARNE</sequence>
<protein>
    <recommendedName>
        <fullName evidence="10">SAGA-associated factor 11</fullName>
    </recommendedName>
</protein>
<keyword evidence="2" id="KW-0479">Metal-binding</keyword>
<comment type="function">
    <text evidence="10">Component of the transcription regulatory histone acetylation (HAT) complex SAGA, a multiprotein complex that activates transcription by remodeling chromatin and mediating histone acetylation and deubiquitination. Within the SAGA complex, participates in a subcomplex that specifically deubiquitinates histone H2B. The SAGA complex is recruited to specific gene promoters by activators, where it is required for transcription.</text>
</comment>
<evidence type="ECO:0000256" key="6">
    <source>
        <dbReference type="ARBA" id="ARBA00023015"/>
    </source>
</evidence>
<keyword evidence="5" id="KW-0156">Chromatin regulator</keyword>
<comment type="subcellular location">
    <subcellularLocation>
        <location evidence="1 10">Nucleus</location>
    </subcellularLocation>
</comment>
<reference evidence="12" key="1">
    <citation type="submission" date="2023-10" db="EMBL/GenBank/DDBJ databases">
        <title>Genome assembly of Pristionchus species.</title>
        <authorList>
            <person name="Yoshida K."/>
            <person name="Sommer R.J."/>
        </authorList>
    </citation>
    <scope>NUCLEOTIDE SEQUENCE</scope>
    <source>
        <strain evidence="12">RS0144</strain>
    </source>
</reference>
<keyword evidence="3" id="KW-0863">Zinc-finger</keyword>
<evidence type="ECO:0000256" key="8">
    <source>
        <dbReference type="ARBA" id="ARBA00023163"/>
    </source>
</evidence>
<keyword evidence="13" id="KW-1185">Reference proteome</keyword>
<feature type="compositionally biased region" description="Basic residues" evidence="11">
    <location>
        <begin position="162"/>
        <end position="180"/>
    </location>
</feature>
<dbReference type="FunFam" id="3.30.160.60:FF:000118">
    <property type="entry name" value="Ataxin-7-like protein 3"/>
    <property type="match status" value="1"/>
</dbReference>
<keyword evidence="4" id="KW-0862">Zinc</keyword>
<evidence type="ECO:0000256" key="1">
    <source>
        <dbReference type="ARBA" id="ARBA00004123"/>
    </source>
</evidence>
<name>A0AAV5TP79_9BILA</name>
<dbReference type="GO" id="GO:0071819">
    <property type="term" value="C:DUBm complex"/>
    <property type="evidence" value="ECO:0007669"/>
    <property type="project" value="UniProtKB-ARBA"/>
</dbReference>
<dbReference type="PANTHER" id="PTHR46367:SF1">
    <property type="entry name" value="ATAXIN-7-LIKE PROTEIN 3"/>
    <property type="match status" value="1"/>
</dbReference>
<evidence type="ECO:0000256" key="2">
    <source>
        <dbReference type="ARBA" id="ARBA00022723"/>
    </source>
</evidence>
<dbReference type="GO" id="GO:0006325">
    <property type="term" value="P:chromatin organization"/>
    <property type="evidence" value="ECO:0007669"/>
    <property type="project" value="UniProtKB-KW"/>
</dbReference>
<dbReference type="AlphaFoldDB" id="A0AAV5TP79"/>
<proteinExistence type="inferred from homology"/>
<keyword evidence="9" id="KW-0539">Nucleus</keyword>
<dbReference type="InterPro" id="IPR013246">
    <property type="entry name" value="SAGA_su_Sgf11"/>
</dbReference>
<dbReference type="Proteomes" id="UP001432027">
    <property type="component" value="Unassembled WGS sequence"/>
</dbReference>